<proteinExistence type="predicted"/>
<feature type="chain" id="PRO_5047369560" evidence="1">
    <location>
        <begin position="22"/>
        <end position="68"/>
    </location>
</feature>
<gene>
    <name evidence="2" type="ORF">KRX52_02950</name>
</gene>
<dbReference type="EMBL" id="JAHRGL010000002">
    <property type="protein sequence ID" value="MBV2131753.1"/>
    <property type="molecule type" value="Genomic_DNA"/>
</dbReference>
<dbReference type="RefSeq" id="WP_217679658.1">
    <property type="nucleotide sequence ID" value="NZ_JAHRGL010000002.1"/>
</dbReference>
<dbReference type="Proteomes" id="UP000813068">
    <property type="component" value="Unassembled WGS sequence"/>
</dbReference>
<accession>A0ABS6MSG8</accession>
<protein>
    <submittedName>
        <fullName evidence="2">SHOCT domain-containing protein</fullName>
    </submittedName>
</protein>
<organism evidence="2 3">
    <name type="scientific">Geopseudomonas aromaticivorans</name>
    <dbReference type="NCBI Taxonomy" id="2849492"/>
    <lineage>
        <taxon>Bacteria</taxon>
        <taxon>Pseudomonadati</taxon>
        <taxon>Pseudomonadota</taxon>
        <taxon>Gammaproteobacteria</taxon>
        <taxon>Pseudomonadales</taxon>
        <taxon>Pseudomonadaceae</taxon>
        <taxon>Geopseudomonas</taxon>
    </lineage>
</organism>
<evidence type="ECO:0000256" key="1">
    <source>
        <dbReference type="SAM" id="SignalP"/>
    </source>
</evidence>
<name>A0ABS6MSG8_9GAMM</name>
<keyword evidence="3" id="KW-1185">Reference proteome</keyword>
<evidence type="ECO:0000313" key="3">
    <source>
        <dbReference type="Proteomes" id="UP000813068"/>
    </source>
</evidence>
<evidence type="ECO:0000313" key="2">
    <source>
        <dbReference type="EMBL" id="MBV2131753.1"/>
    </source>
</evidence>
<keyword evidence="1" id="KW-0732">Signal</keyword>
<comment type="caution">
    <text evidence="2">The sequence shown here is derived from an EMBL/GenBank/DDBJ whole genome shotgun (WGS) entry which is preliminary data.</text>
</comment>
<dbReference type="PROSITE" id="PS51257">
    <property type="entry name" value="PROKAR_LIPOPROTEIN"/>
    <property type="match status" value="1"/>
</dbReference>
<feature type="signal peptide" evidence="1">
    <location>
        <begin position="1"/>
        <end position="21"/>
    </location>
</feature>
<reference evidence="2 3" key="1">
    <citation type="submission" date="2021-06" db="EMBL/GenBank/DDBJ databases">
        <title>Differences between aerobic and microaerobic xylene degrading microbial communities.</title>
        <authorList>
            <person name="Banerjee S."/>
            <person name="Tancsics A."/>
        </authorList>
    </citation>
    <scope>NUCLEOTIDE SEQUENCE [LARGE SCALE GENOMIC DNA]</scope>
    <source>
        <strain evidence="2 3">MAP12</strain>
    </source>
</reference>
<sequence>MIRDFAITAALASCLLLTGCAGGGATVQTSSATYGQQLIDLKAALDKGIISQGEYDDARKAILDKMED</sequence>